<dbReference type="EMBL" id="BBWV01000004">
    <property type="protein sequence ID" value="GAO45194.1"/>
    <property type="molecule type" value="Genomic_DNA"/>
</dbReference>
<dbReference type="RefSeq" id="WP_046371146.1">
    <property type="nucleotide sequence ID" value="NZ_BBWV01000004.1"/>
</dbReference>
<dbReference type="PANTHER" id="PTHR30160">
    <property type="entry name" value="TETRAACYLDISACCHARIDE 4'-KINASE-RELATED"/>
    <property type="match status" value="1"/>
</dbReference>
<dbReference type="PANTHER" id="PTHR30160:SF7">
    <property type="entry name" value="ADP-HEPTOSE--LPS HEPTOSYLTRANSFERASE 2"/>
    <property type="match status" value="1"/>
</dbReference>
<dbReference type="GO" id="GO:0008713">
    <property type="term" value="F:ADP-heptose-lipopolysaccharide heptosyltransferase activity"/>
    <property type="evidence" value="ECO:0007669"/>
    <property type="project" value="TreeGrafter"/>
</dbReference>
<dbReference type="SUPFAM" id="SSF53756">
    <property type="entry name" value="UDP-Glycosyltransferase/glycogen phosphorylase"/>
    <property type="match status" value="1"/>
</dbReference>
<proteinExistence type="predicted"/>
<dbReference type="GO" id="GO:0005829">
    <property type="term" value="C:cytosol"/>
    <property type="evidence" value="ECO:0007669"/>
    <property type="project" value="TreeGrafter"/>
</dbReference>
<dbReference type="CDD" id="cd03789">
    <property type="entry name" value="GT9_LPS_heptosyltransferase"/>
    <property type="match status" value="1"/>
</dbReference>
<protein>
    <submittedName>
        <fullName evidence="3">Putative glycosyltransferase</fullName>
    </submittedName>
</protein>
<keyword evidence="4" id="KW-1185">Reference proteome</keyword>
<evidence type="ECO:0000313" key="4">
    <source>
        <dbReference type="Proteomes" id="UP000033121"/>
    </source>
</evidence>
<dbReference type="GO" id="GO:0009244">
    <property type="term" value="P:lipopolysaccharide core region biosynthetic process"/>
    <property type="evidence" value="ECO:0007669"/>
    <property type="project" value="TreeGrafter"/>
</dbReference>
<accession>A0A0E9N5U6</accession>
<comment type="caution">
    <text evidence="3">The sequence shown here is derived from an EMBL/GenBank/DDBJ whole genome shotgun (WGS) entry which is preliminary data.</text>
</comment>
<dbReference type="InterPro" id="IPR002201">
    <property type="entry name" value="Glyco_trans_9"/>
</dbReference>
<dbReference type="AlphaFoldDB" id="A0A0E9N5U6"/>
<reference evidence="3 4" key="1">
    <citation type="submission" date="2015-04" db="EMBL/GenBank/DDBJ databases">
        <title>Whole genome shotgun sequence of Flavihumibacter petaseus NBRC 106054.</title>
        <authorList>
            <person name="Miyazawa S."/>
            <person name="Hosoyama A."/>
            <person name="Hashimoto M."/>
            <person name="Noguchi M."/>
            <person name="Tsuchikane K."/>
            <person name="Ohji S."/>
            <person name="Yamazoe A."/>
            <person name="Ichikawa N."/>
            <person name="Kimura A."/>
            <person name="Fujita N."/>
        </authorList>
    </citation>
    <scope>NUCLEOTIDE SEQUENCE [LARGE SCALE GENOMIC DNA]</scope>
    <source>
        <strain evidence="3 4">NBRC 106054</strain>
    </source>
</reference>
<dbReference type="OrthoDB" id="9768048at2"/>
<keyword evidence="2 3" id="KW-0808">Transferase</keyword>
<organism evidence="3 4">
    <name type="scientific">Flavihumibacter petaseus NBRC 106054</name>
    <dbReference type="NCBI Taxonomy" id="1220578"/>
    <lineage>
        <taxon>Bacteria</taxon>
        <taxon>Pseudomonadati</taxon>
        <taxon>Bacteroidota</taxon>
        <taxon>Chitinophagia</taxon>
        <taxon>Chitinophagales</taxon>
        <taxon>Chitinophagaceae</taxon>
        <taxon>Flavihumibacter</taxon>
    </lineage>
</organism>
<sequence length="302" mass="33961">MKGKILVVKTGAAGDVVRSTVILTAFPDYEITWITDPVVAGLLPDLPNLRVIDYKNIPAIVTDESYDMVFSLEETETLARMATSVKSKQLIGMKWEDGKVTYDENEGAGWFDMSLVSKLGSKEKANALKMVNTKTFQEYLFGMMGRPFSGQAYSIYQPRTASVKGVIGIEDRAGARWPNKVWEGYPELQQRLKDLGYEIVVFEQKADIRDYLEMIAGCSYVISGDTLAMHIALAYKIPSIAIFVVTSATEIHDYDTMTKFVHPRMNDFFYSNSYHPELEGYIKVEEVLQQVLRDLEPAAKSA</sequence>
<gene>
    <name evidence="3" type="ORF">FPE01S_04_04380</name>
</gene>
<dbReference type="Proteomes" id="UP000033121">
    <property type="component" value="Unassembled WGS sequence"/>
</dbReference>
<evidence type="ECO:0000313" key="3">
    <source>
        <dbReference type="EMBL" id="GAO45194.1"/>
    </source>
</evidence>
<name>A0A0E9N5U6_9BACT</name>
<evidence type="ECO:0000256" key="2">
    <source>
        <dbReference type="ARBA" id="ARBA00022679"/>
    </source>
</evidence>
<dbReference type="Pfam" id="PF01075">
    <property type="entry name" value="Glyco_transf_9"/>
    <property type="match status" value="1"/>
</dbReference>
<keyword evidence="1" id="KW-0328">Glycosyltransferase</keyword>
<evidence type="ECO:0000256" key="1">
    <source>
        <dbReference type="ARBA" id="ARBA00022676"/>
    </source>
</evidence>
<dbReference type="STRING" id="1220578.FPE01S_04_04380"/>
<dbReference type="Gene3D" id="3.40.50.2000">
    <property type="entry name" value="Glycogen Phosphorylase B"/>
    <property type="match status" value="2"/>
</dbReference>
<dbReference type="InterPro" id="IPR051199">
    <property type="entry name" value="LPS_LOS_Heptosyltrfase"/>
</dbReference>